<evidence type="ECO:0000256" key="7">
    <source>
        <dbReference type="SAM" id="Phobius"/>
    </source>
</evidence>
<dbReference type="Proteomes" id="UP000636709">
    <property type="component" value="Unassembled WGS sequence"/>
</dbReference>
<dbReference type="CDD" id="cd11064">
    <property type="entry name" value="CYP86A"/>
    <property type="match status" value="1"/>
</dbReference>
<dbReference type="InterPro" id="IPR001128">
    <property type="entry name" value="Cyt_P450"/>
</dbReference>
<name>A0A835F3D6_9POAL</name>
<comment type="cofactor">
    <cofactor evidence="5">
        <name>heme</name>
        <dbReference type="ChEBI" id="CHEBI:30413"/>
    </cofactor>
</comment>
<dbReference type="PANTHER" id="PTHR24296">
    <property type="entry name" value="CYTOCHROME P450"/>
    <property type="match status" value="1"/>
</dbReference>
<dbReference type="GO" id="GO:0005506">
    <property type="term" value="F:iron ion binding"/>
    <property type="evidence" value="ECO:0007669"/>
    <property type="project" value="InterPro"/>
</dbReference>
<dbReference type="InterPro" id="IPR036396">
    <property type="entry name" value="Cyt_P450_sf"/>
</dbReference>
<dbReference type="PRINTS" id="PR00463">
    <property type="entry name" value="EP450I"/>
</dbReference>
<evidence type="ECO:0000256" key="6">
    <source>
        <dbReference type="RuleBase" id="RU000461"/>
    </source>
</evidence>
<dbReference type="SUPFAM" id="SSF48264">
    <property type="entry name" value="Cytochrome P450"/>
    <property type="match status" value="1"/>
</dbReference>
<keyword evidence="7" id="KW-0472">Membrane</keyword>
<keyword evidence="4 5" id="KW-0408">Iron</keyword>
<organism evidence="8 9">
    <name type="scientific">Digitaria exilis</name>
    <dbReference type="NCBI Taxonomy" id="1010633"/>
    <lineage>
        <taxon>Eukaryota</taxon>
        <taxon>Viridiplantae</taxon>
        <taxon>Streptophyta</taxon>
        <taxon>Embryophyta</taxon>
        <taxon>Tracheophyta</taxon>
        <taxon>Spermatophyta</taxon>
        <taxon>Magnoliopsida</taxon>
        <taxon>Liliopsida</taxon>
        <taxon>Poales</taxon>
        <taxon>Poaceae</taxon>
        <taxon>PACMAD clade</taxon>
        <taxon>Panicoideae</taxon>
        <taxon>Panicodae</taxon>
        <taxon>Paniceae</taxon>
        <taxon>Anthephorinae</taxon>
        <taxon>Digitaria</taxon>
    </lineage>
</organism>
<dbReference type="InterPro" id="IPR002401">
    <property type="entry name" value="Cyt_P450_E_grp-I"/>
</dbReference>
<dbReference type="PRINTS" id="PR00385">
    <property type="entry name" value="P450"/>
</dbReference>
<dbReference type="GO" id="GO:0020037">
    <property type="term" value="F:heme binding"/>
    <property type="evidence" value="ECO:0007669"/>
    <property type="project" value="InterPro"/>
</dbReference>
<sequence>MSLRHSHREQTPSAPLLVATPYPCTHAVAHSTMGAFRSFLLLSYPEILLAALSFLSLAALRLAVRSRRRRFAPVSWPVVGMLPFVLANLGRLLDATTDALRECRCTFVFRGPWLSRADFLLTCDPAAVQHCLATNHGGYDKGRDFAEMFDVVGDGLLVADAASWARQRHVAAAVFGNPAFRSFVLSTMARQTARLLVPFLDHVAAAVDADSPEGVEMEDVFMRYSLDVAYASAFNVDLNALSVAAASAPVPAIGQATRVASEAALLRHIVPAWWWRLMRWLNVGAERRLAEAKAVLDEFVYREIAQRKSLTTGSQGSDLLSLYMAWPRDPGVTDRERDQFLRDSAVGYMFAAKDLIVAALTWLFYILCTHPDVEAKILDELRSLRPTATVAATGSGEHAVFDSDALQPASYLHAAVLETLRLFPPAPFEEKEAVRDDVLPHGRKVAKGTRVIFCIYAMGRMEEIWGSDCHEFRPERWLSDVGRVRHEPSHKFAVFNCGPRSCLGKNLGLSNIKIAAAAILYNFQVELVDGAVVKPQNSVVLHTKNGMRVRIKRRKTA</sequence>
<feature type="transmembrane region" description="Helical" evidence="7">
    <location>
        <begin position="47"/>
        <end position="64"/>
    </location>
</feature>
<evidence type="ECO:0000256" key="4">
    <source>
        <dbReference type="ARBA" id="ARBA00023004"/>
    </source>
</evidence>
<evidence type="ECO:0000313" key="8">
    <source>
        <dbReference type="EMBL" id="KAF8727008.1"/>
    </source>
</evidence>
<accession>A0A835F3D6</accession>
<evidence type="ECO:0000256" key="2">
    <source>
        <dbReference type="ARBA" id="ARBA00022723"/>
    </source>
</evidence>
<evidence type="ECO:0000313" key="9">
    <source>
        <dbReference type="Proteomes" id="UP000636709"/>
    </source>
</evidence>
<dbReference type="InterPro" id="IPR017972">
    <property type="entry name" value="Cyt_P450_CS"/>
</dbReference>
<protein>
    <recommendedName>
        <fullName evidence="10">Cytochrome P450</fullName>
    </recommendedName>
</protein>
<dbReference type="Pfam" id="PF00067">
    <property type="entry name" value="p450"/>
    <property type="match status" value="1"/>
</dbReference>
<dbReference type="GO" id="GO:0016705">
    <property type="term" value="F:oxidoreductase activity, acting on paired donors, with incorporation or reduction of molecular oxygen"/>
    <property type="evidence" value="ECO:0007669"/>
    <property type="project" value="InterPro"/>
</dbReference>
<feature type="binding site" description="axial binding residue" evidence="5">
    <location>
        <position position="502"/>
    </location>
    <ligand>
        <name>heme</name>
        <dbReference type="ChEBI" id="CHEBI:30413"/>
    </ligand>
    <ligandPart>
        <name>Fe</name>
        <dbReference type="ChEBI" id="CHEBI:18248"/>
    </ligandPart>
</feature>
<proteinExistence type="inferred from homology"/>
<dbReference type="Gene3D" id="1.10.630.10">
    <property type="entry name" value="Cytochrome P450"/>
    <property type="match status" value="1"/>
</dbReference>
<comment type="similarity">
    <text evidence="1 6">Belongs to the cytochrome P450 family.</text>
</comment>
<dbReference type="GO" id="GO:0006629">
    <property type="term" value="P:lipid metabolic process"/>
    <property type="evidence" value="ECO:0007669"/>
    <property type="project" value="UniProtKB-ARBA"/>
</dbReference>
<dbReference type="PROSITE" id="PS00086">
    <property type="entry name" value="CYTOCHROME_P450"/>
    <property type="match status" value="1"/>
</dbReference>
<evidence type="ECO:0000256" key="3">
    <source>
        <dbReference type="ARBA" id="ARBA00023002"/>
    </source>
</evidence>
<dbReference type="AlphaFoldDB" id="A0A835F3D6"/>
<evidence type="ECO:0008006" key="10">
    <source>
        <dbReference type="Google" id="ProtNLM"/>
    </source>
</evidence>
<dbReference type="GO" id="GO:0004497">
    <property type="term" value="F:monooxygenase activity"/>
    <property type="evidence" value="ECO:0007669"/>
    <property type="project" value="UniProtKB-KW"/>
</dbReference>
<keyword evidence="7" id="KW-0812">Transmembrane</keyword>
<evidence type="ECO:0000256" key="5">
    <source>
        <dbReference type="PIRSR" id="PIRSR602401-1"/>
    </source>
</evidence>
<keyword evidence="7" id="KW-1133">Transmembrane helix</keyword>
<dbReference type="EMBL" id="JACEFO010001646">
    <property type="protein sequence ID" value="KAF8727008.1"/>
    <property type="molecule type" value="Genomic_DNA"/>
</dbReference>
<reference evidence="8" key="1">
    <citation type="submission" date="2020-07" db="EMBL/GenBank/DDBJ databases">
        <title>Genome sequence and genetic diversity analysis of an under-domesticated orphan crop, white fonio (Digitaria exilis).</title>
        <authorList>
            <person name="Bennetzen J.L."/>
            <person name="Chen S."/>
            <person name="Ma X."/>
            <person name="Wang X."/>
            <person name="Yssel A.E.J."/>
            <person name="Chaluvadi S.R."/>
            <person name="Johnson M."/>
            <person name="Gangashetty P."/>
            <person name="Hamidou F."/>
            <person name="Sanogo M.D."/>
            <person name="Zwaenepoel A."/>
            <person name="Wallace J."/>
            <person name="Van De Peer Y."/>
            <person name="Van Deynze A."/>
        </authorList>
    </citation>
    <scope>NUCLEOTIDE SEQUENCE</scope>
    <source>
        <tissue evidence="8">Leaves</tissue>
    </source>
</reference>
<keyword evidence="6" id="KW-0503">Monooxygenase</keyword>
<keyword evidence="3 6" id="KW-0560">Oxidoreductase</keyword>
<gene>
    <name evidence="8" type="ORF">HU200_019503</name>
</gene>
<evidence type="ECO:0000256" key="1">
    <source>
        <dbReference type="ARBA" id="ARBA00010617"/>
    </source>
</evidence>
<dbReference type="OrthoDB" id="1470350at2759"/>
<keyword evidence="9" id="KW-1185">Reference proteome</keyword>
<keyword evidence="2 5" id="KW-0479">Metal-binding</keyword>
<comment type="caution">
    <text evidence="8">The sequence shown here is derived from an EMBL/GenBank/DDBJ whole genome shotgun (WGS) entry which is preliminary data.</text>
</comment>
<keyword evidence="5 6" id="KW-0349">Heme</keyword>